<proteinExistence type="predicted"/>
<dbReference type="AlphaFoldDB" id="A0A645J2Q9"/>
<organism evidence="1">
    <name type="scientific">bioreactor metagenome</name>
    <dbReference type="NCBI Taxonomy" id="1076179"/>
    <lineage>
        <taxon>unclassified sequences</taxon>
        <taxon>metagenomes</taxon>
        <taxon>ecological metagenomes</taxon>
    </lineage>
</organism>
<sequence length="63" mass="6960">MPIVIKHVGDGRYLGKASVRGEWVAVKDTRYARKYKSIASAKAALSLMGYANTKEVEFVEVAE</sequence>
<dbReference type="EMBL" id="VSSQ01130160">
    <property type="protein sequence ID" value="MPN57968.1"/>
    <property type="molecule type" value="Genomic_DNA"/>
</dbReference>
<protein>
    <submittedName>
        <fullName evidence="1">Uncharacterized protein</fullName>
    </submittedName>
</protein>
<evidence type="ECO:0000313" key="1">
    <source>
        <dbReference type="EMBL" id="MPN57968.1"/>
    </source>
</evidence>
<name>A0A645J2Q9_9ZZZZ</name>
<accession>A0A645J2Q9</accession>
<gene>
    <name evidence="1" type="ORF">SDC9_205664</name>
</gene>
<comment type="caution">
    <text evidence="1">The sequence shown here is derived from an EMBL/GenBank/DDBJ whole genome shotgun (WGS) entry which is preliminary data.</text>
</comment>
<reference evidence="1" key="1">
    <citation type="submission" date="2019-08" db="EMBL/GenBank/DDBJ databases">
        <authorList>
            <person name="Kucharzyk K."/>
            <person name="Murdoch R.W."/>
            <person name="Higgins S."/>
            <person name="Loffler F."/>
        </authorList>
    </citation>
    <scope>NUCLEOTIDE SEQUENCE</scope>
</reference>